<evidence type="ECO:0000313" key="6">
    <source>
        <dbReference type="EMBL" id="MDE5413626.1"/>
    </source>
</evidence>
<proteinExistence type="predicted"/>
<reference evidence="6" key="1">
    <citation type="submission" date="2024-05" db="EMBL/GenBank/DDBJ databases">
        <title>Alkalihalobacillus sp. strain MEB203 novel alkaliphilic bacterium from Lonar Lake, India.</title>
        <authorList>
            <person name="Joshi A."/>
            <person name="Thite S."/>
            <person name="Mengade P."/>
        </authorList>
    </citation>
    <scope>NUCLEOTIDE SEQUENCE</scope>
    <source>
        <strain evidence="6">MEB 203</strain>
    </source>
</reference>
<accession>A0ABT5VEQ3</accession>
<evidence type="ECO:0000256" key="2">
    <source>
        <dbReference type="ARBA" id="ARBA00022723"/>
    </source>
</evidence>
<dbReference type="InterPro" id="IPR036909">
    <property type="entry name" value="Cyt_c-like_dom_sf"/>
</dbReference>
<dbReference type="PROSITE" id="PS51007">
    <property type="entry name" value="CYTC"/>
    <property type="match status" value="2"/>
</dbReference>
<feature type="domain" description="Cytochrome c" evidence="5">
    <location>
        <begin position="170"/>
        <end position="278"/>
    </location>
</feature>
<dbReference type="InterPro" id="IPR009056">
    <property type="entry name" value="Cyt_c-like_dom"/>
</dbReference>
<dbReference type="EMBL" id="JAOTPO010000005">
    <property type="protein sequence ID" value="MDE5413626.1"/>
    <property type="molecule type" value="Genomic_DNA"/>
</dbReference>
<keyword evidence="2 4" id="KW-0479">Metal-binding</keyword>
<dbReference type="PANTHER" id="PTHR30600">
    <property type="entry name" value="CYTOCHROME C PEROXIDASE-RELATED"/>
    <property type="match status" value="1"/>
</dbReference>
<evidence type="ECO:0000256" key="1">
    <source>
        <dbReference type="ARBA" id="ARBA00022617"/>
    </source>
</evidence>
<evidence type="ECO:0000256" key="3">
    <source>
        <dbReference type="ARBA" id="ARBA00023004"/>
    </source>
</evidence>
<keyword evidence="3 4" id="KW-0408">Iron</keyword>
<organism evidence="6 7">
    <name type="scientific">Alkalihalobacterium chitinilyticum</name>
    <dbReference type="NCBI Taxonomy" id="2980103"/>
    <lineage>
        <taxon>Bacteria</taxon>
        <taxon>Bacillati</taxon>
        <taxon>Bacillota</taxon>
        <taxon>Bacilli</taxon>
        <taxon>Bacillales</taxon>
        <taxon>Bacillaceae</taxon>
        <taxon>Alkalihalobacterium</taxon>
    </lineage>
</organism>
<name>A0ABT5VEQ3_9BACI</name>
<evidence type="ECO:0000259" key="5">
    <source>
        <dbReference type="PROSITE" id="PS51007"/>
    </source>
</evidence>
<dbReference type="RefSeq" id="WP_275118244.1">
    <property type="nucleotide sequence ID" value="NZ_JAOTPO010000005.1"/>
</dbReference>
<dbReference type="InterPro" id="IPR051395">
    <property type="entry name" value="Cytochrome_c_Peroxidase/MauG"/>
</dbReference>
<comment type="caution">
    <text evidence="6">The sequence shown here is derived from an EMBL/GenBank/DDBJ whole genome shotgun (WGS) entry which is preliminary data.</text>
</comment>
<feature type="domain" description="Cytochrome c" evidence="5">
    <location>
        <begin position="445"/>
        <end position="599"/>
    </location>
</feature>
<dbReference type="Gene3D" id="1.10.760.10">
    <property type="entry name" value="Cytochrome c-like domain"/>
    <property type="match status" value="1"/>
</dbReference>
<evidence type="ECO:0000256" key="4">
    <source>
        <dbReference type="PROSITE-ProRule" id="PRU00433"/>
    </source>
</evidence>
<gene>
    <name evidence="6" type="ORF">N7Z68_09520</name>
</gene>
<sequence length="653" mass="71460">MRKRTIFILIVFLLALAVGAINIIEPEYAYMPRKGQILNDARSNVGHGTSYDIWGVTVTPEDAAKLLQTEDGVEMLSPSNGAVEVDEDFVELGRDIFYKETFNNEIYLTDILGMLDGPITITNIAKGILELQGGHTDNLRVELAENVTIGGKNYAKGEKIDTGLDVPKGALSPLGMPISYQDGRLKAGVSCAACHATVDRDSGMIIEGAPNLNFNAGMMLALASNSAAYFTNTEIDAEKIKTFIEDHDRTVETTDGKREPLPDPEKLEEAVDEMLVQWPPGNFDSTVDLVNNPAQIPDSFTLGDHPYGWNGFAAIGPFKGLSSLNNNVHAQNSDLLAQADQSNELFDIDKEVYIGTILQNAANENYRYDPNSGMKPSEFLKMIDEEPDVPGVNEMVKPPTYPKISMFSPNGTVISSPGFHFGEQINAMSAYQNSLIPPKYEIDEATKAQGREVFHRAGCISCHAGPAYTNHRVIDNDVVKAQPSRAKAFEDADKLLEDSWIYSFDTPVPIPREAKAIRVPTEHVDDDQKKLTLAQDENGSGGYKVKGLIGLKWSPPYLHDGGVAVGPNEKTDLGIPGTLHKAVNPDPYNSLKALVDSKLRKKVVEANRKSKALQGANVEGIGHEHWVDQPNGFTKEEQDALIEFMLSLTSSEE</sequence>
<protein>
    <submittedName>
        <fullName evidence="6">Electron transport protein</fullName>
    </submittedName>
</protein>
<dbReference type="PANTHER" id="PTHR30600:SF9">
    <property type="entry name" value="BLR7738 PROTEIN"/>
    <property type="match status" value="1"/>
</dbReference>
<dbReference type="SUPFAM" id="SSF46626">
    <property type="entry name" value="Cytochrome c"/>
    <property type="match status" value="1"/>
</dbReference>
<evidence type="ECO:0000313" key="7">
    <source>
        <dbReference type="Proteomes" id="UP001148125"/>
    </source>
</evidence>
<keyword evidence="1 4" id="KW-0349">Heme</keyword>
<dbReference type="Proteomes" id="UP001148125">
    <property type="component" value="Unassembled WGS sequence"/>
</dbReference>
<keyword evidence="7" id="KW-1185">Reference proteome</keyword>